<feature type="transmembrane region" description="Helical" evidence="4">
    <location>
        <begin position="182"/>
        <end position="202"/>
    </location>
</feature>
<feature type="transmembrane region" description="Helical" evidence="4">
    <location>
        <begin position="394"/>
        <end position="417"/>
    </location>
</feature>
<dbReference type="PANTHER" id="PTHR23528:SF1">
    <property type="entry name" value="MAJOR FACILITATOR SUPERFAMILY (MFS) PROFILE DOMAIN-CONTAINING PROTEIN"/>
    <property type="match status" value="1"/>
</dbReference>
<feature type="transmembrane region" description="Helical" evidence="4">
    <location>
        <begin position="65"/>
        <end position="85"/>
    </location>
</feature>
<name>A0A842H8V4_9BACT</name>
<keyword evidence="1 4" id="KW-0812">Transmembrane</keyword>
<dbReference type="EMBL" id="JACHVB010000011">
    <property type="protein sequence ID" value="MBC2592822.1"/>
    <property type="molecule type" value="Genomic_DNA"/>
</dbReference>
<feature type="transmembrane region" description="Helical" evidence="4">
    <location>
        <begin position="423"/>
        <end position="446"/>
    </location>
</feature>
<evidence type="ECO:0000256" key="2">
    <source>
        <dbReference type="ARBA" id="ARBA00022989"/>
    </source>
</evidence>
<protein>
    <submittedName>
        <fullName evidence="5">MFS transporter</fullName>
    </submittedName>
</protein>
<dbReference type="Gene3D" id="1.20.1250.20">
    <property type="entry name" value="MFS general substrate transporter like domains"/>
    <property type="match status" value="1"/>
</dbReference>
<proteinExistence type="predicted"/>
<dbReference type="RefSeq" id="WP_185673837.1">
    <property type="nucleotide sequence ID" value="NZ_JACHVB010000011.1"/>
</dbReference>
<sequence>MLAPYNKSTPQQSTTTRTWSVGTLVYTSGGLAILFFWLLLGDFSWSMRDRSVGPLSQWYLSSLEVPNLVFGLIVSSFPAAIGLILGPIISVKSDRHRGRWGRRIPFLLITTPMAALGMIGIGVTPLIASWVHGHFPDQEEWVVAVACFSVFWAFFEFATIAGQAVFGGLINDVVPKELLGRFYGMFRAISLIDGMIFNYWIMGKAPSHFTLILIVVGVFYGTSFMLVCFRVKEGEYPPPPSREKSTCGIIGNFWSEVRLYCRQCFTNPYYLSIFVMMTLATISFYPVNIFALPYARSLDISMDLYGKALALTYGISLSITFFIGWLVDVFHPLRVAMVSLFGYMLATLWGSLLADTQQSFLVAWVAHGVLSGCFFTSSASLGQRLYPHEKFAQFASAAGIFTSMSVVGIGPLVGTIIDLSGNVYRYTFTAGLILSASALLVAFYVYRRFTELGGTGSYSAPE</sequence>
<evidence type="ECO:0000256" key="1">
    <source>
        <dbReference type="ARBA" id="ARBA00022692"/>
    </source>
</evidence>
<dbReference type="Pfam" id="PF07690">
    <property type="entry name" value="MFS_1"/>
    <property type="match status" value="1"/>
</dbReference>
<accession>A0A842H8V4</accession>
<evidence type="ECO:0000313" key="6">
    <source>
        <dbReference type="Proteomes" id="UP000546464"/>
    </source>
</evidence>
<organism evidence="5 6">
    <name type="scientific">Ruficoccus amylovorans</name>
    <dbReference type="NCBI Taxonomy" id="1804625"/>
    <lineage>
        <taxon>Bacteria</taxon>
        <taxon>Pseudomonadati</taxon>
        <taxon>Verrucomicrobiota</taxon>
        <taxon>Opitutia</taxon>
        <taxon>Puniceicoccales</taxon>
        <taxon>Cerasicoccaceae</taxon>
        <taxon>Ruficoccus</taxon>
    </lineage>
</organism>
<dbReference type="AlphaFoldDB" id="A0A842H8V4"/>
<reference evidence="5 6" key="1">
    <citation type="submission" date="2020-07" db="EMBL/GenBank/DDBJ databases">
        <authorList>
            <person name="Feng X."/>
        </authorList>
    </citation>
    <scope>NUCLEOTIDE SEQUENCE [LARGE SCALE GENOMIC DNA]</scope>
    <source>
        <strain evidence="5 6">JCM31066</strain>
    </source>
</reference>
<dbReference type="PANTHER" id="PTHR23528">
    <property type="match status" value="1"/>
</dbReference>
<comment type="caution">
    <text evidence="5">The sequence shown here is derived from an EMBL/GenBank/DDBJ whole genome shotgun (WGS) entry which is preliminary data.</text>
</comment>
<feature type="transmembrane region" description="Helical" evidence="4">
    <location>
        <begin position="143"/>
        <end position="170"/>
    </location>
</feature>
<feature type="transmembrane region" description="Helical" evidence="4">
    <location>
        <begin position="333"/>
        <end position="354"/>
    </location>
</feature>
<dbReference type="GO" id="GO:0022857">
    <property type="term" value="F:transmembrane transporter activity"/>
    <property type="evidence" value="ECO:0007669"/>
    <property type="project" value="InterPro"/>
</dbReference>
<dbReference type="SUPFAM" id="SSF103473">
    <property type="entry name" value="MFS general substrate transporter"/>
    <property type="match status" value="1"/>
</dbReference>
<gene>
    <name evidence="5" type="ORF">H5P28_00965</name>
</gene>
<keyword evidence="2 4" id="KW-1133">Transmembrane helix</keyword>
<keyword evidence="3 4" id="KW-0472">Membrane</keyword>
<dbReference type="InterPro" id="IPR036259">
    <property type="entry name" value="MFS_trans_sf"/>
</dbReference>
<evidence type="ECO:0000313" key="5">
    <source>
        <dbReference type="EMBL" id="MBC2592822.1"/>
    </source>
</evidence>
<feature type="transmembrane region" description="Helical" evidence="4">
    <location>
        <begin position="208"/>
        <end position="229"/>
    </location>
</feature>
<feature type="transmembrane region" description="Helical" evidence="4">
    <location>
        <begin position="360"/>
        <end position="382"/>
    </location>
</feature>
<feature type="transmembrane region" description="Helical" evidence="4">
    <location>
        <begin position="304"/>
        <end position="326"/>
    </location>
</feature>
<evidence type="ECO:0000256" key="4">
    <source>
        <dbReference type="SAM" id="Phobius"/>
    </source>
</evidence>
<keyword evidence="6" id="KW-1185">Reference proteome</keyword>
<feature type="transmembrane region" description="Helical" evidence="4">
    <location>
        <begin position="21"/>
        <end position="45"/>
    </location>
</feature>
<dbReference type="InterPro" id="IPR011701">
    <property type="entry name" value="MFS"/>
</dbReference>
<feature type="transmembrane region" description="Helical" evidence="4">
    <location>
        <begin position="106"/>
        <end position="131"/>
    </location>
</feature>
<dbReference type="Proteomes" id="UP000546464">
    <property type="component" value="Unassembled WGS sequence"/>
</dbReference>
<evidence type="ECO:0000256" key="3">
    <source>
        <dbReference type="ARBA" id="ARBA00023136"/>
    </source>
</evidence>
<feature type="transmembrane region" description="Helical" evidence="4">
    <location>
        <begin position="269"/>
        <end position="292"/>
    </location>
</feature>